<comment type="caution">
    <text evidence="1">The sequence shown here is derived from an EMBL/GenBank/DDBJ whole genome shotgun (WGS) entry which is preliminary data.</text>
</comment>
<proteinExistence type="predicted"/>
<reference evidence="1" key="1">
    <citation type="journal article" date="2021" name="New Phytol.">
        <title>Evolutionary innovations through gain and loss of genes in the ectomycorrhizal Boletales.</title>
        <authorList>
            <person name="Wu G."/>
            <person name="Miyauchi S."/>
            <person name="Morin E."/>
            <person name="Kuo A."/>
            <person name="Drula E."/>
            <person name="Varga T."/>
            <person name="Kohler A."/>
            <person name="Feng B."/>
            <person name="Cao Y."/>
            <person name="Lipzen A."/>
            <person name="Daum C."/>
            <person name="Hundley H."/>
            <person name="Pangilinan J."/>
            <person name="Johnson J."/>
            <person name="Barry K."/>
            <person name="LaButti K."/>
            <person name="Ng V."/>
            <person name="Ahrendt S."/>
            <person name="Min B."/>
            <person name="Choi I.G."/>
            <person name="Park H."/>
            <person name="Plett J.M."/>
            <person name="Magnuson J."/>
            <person name="Spatafora J.W."/>
            <person name="Nagy L.G."/>
            <person name="Henrissat B."/>
            <person name="Grigoriev I.V."/>
            <person name="Yang Z.L."/>
            <person name="Xu J."/>
            <person name="Martin F.M."/>
        </authorList>
    </citation>
    <scope>NUCLEOTIDE SEQUENCE</scope>
    <source>
        <strain evidence="1">ATCC 28755</strain>
    </source>
</reference>
<dbReference type="EMBL" id="MU267663">
    <property type="protein sequence ID" value="KAH7911959.1"/>
    <property type="molecule type" value="Genomic_DNA"/>
</dbReference>
<gene>
    <name evidence="1" type="ORF">BJ138DRAFT_856176</name>
</gene>
<keyword evidence="2" id="KW-1185">Reference proteome</keyword>
<protein>
    <submittedName>
        <fullName evidence="1">Acyl carrier protein</fullName>
    </submittedName>
</protein>
<accession>A0ACB8AGD6</accession>
<organism evidence="1 2">
    <name type="scientific">Hygrophoropsis aurantiaca</name>
    <dbReference type="NCBI Taxonomy" id="72124"/>
    <lineage>
        <taxon>Eukaryota</taxon>
        <taxon>Fungi</taxon>
        <taxon>Dikarya</taxon>
        <taxon>Basidiomycota</taxon>
        <taxon>Agaricomycotina</taxon>
        <taxon>Agaricomycetes</taxon>
        <taxon>Agaricomycetidae</taxon>
        <taxon>Boletales</taxon>
        <taxon>Coniophorineae</taxon>
        <taxon>Hygrophoropsidaceae</taxon>
        <taxon>Hygrophoropsis</taxon>
    </lineage>
</organism>
<sequence length="120" mass="13236">MSFARLSLRNISRARPTLALAPRHNFRIFQANYSAAASLSRDDIQNRVLAVLKGFEKVDPAKLSTSSSFTNDLGLDSLDAVEVVMAVEEEFAIEIPDAEADEIKTVEQAIEYIAKTPEAH</sequence>
<evidence type="ECO:0000313" key="2">
    <source>
        <dbReference type="Proteomes" id="UP000790377"/>
    </source>
</evidence>
<dbReference type="Proteomes" id="UP000790377">
    <property type="component" value="Unassembled WGS sequence"/>
</dbReference>
<evidence type="ECO:0000313" key="1">
    <source>
        <dbReference type="EMBL" id="KAH7911959.1"/>
    </source>
</evidence>
<name>A0ACB8AGD6_9AGAM</name>